<keyword evidence="1" id="KW-0812">Transmembrane</keyword>
<evidence type="ECO:0000313" key="3">
    <source>
        <dbReference type="Proteomes" id="UP001150259"/>
    </source>
</evidence>
<dbReference type="RefSeq" id="WP_272461243.1">
    <property type="nucleotide sequence ID" value="NZ_JAPFQL010000015.1"/>
</dbReference>
<evidence type="ECO:0000256" key="1">
    <source>
        <dbReference type="SAM" id="Phobius"/>
    </source>
</evidence>
<sequence length="262" mass="27042">MLGRTHATSGAVAVLALVPVLREHGVAVDGWAIPVAAVVGAGAAMLPDLDHRHGTIARSVGPVSWFVSRVVGAASGGHRNGTHSLLGITCFTGFAALLTQIGGLPLGLFLAFLFAVASAALRLNMVRATVGHTVMCLVVGALLARGALMDSFQVEVVPWAVAIGASAHVLGDMATVQGCPLFWPVHRHRFNYARLSTDHLTERLVVGPALGLAAAWLTFSLAGGVEVFGPWFDATLDRVWAPDADPGLVTPPEAMPDGGAGT</sequence>
<organism evidence="2 3">
    <name type="scientific">Intrasporangium calvum</name>
    <dbReference type="NCBI Taxonomy" id="53358"/>
    <lineage>
        <taxon>Bacteria</taxon>
        <taxon>Bacillati</taxon>
        <taxon>Actinomycetota</taxon>
        <taxon>Actinomycetes</taxon>
        <taxon>Micrococcales</taxon>
        <taxon>Intrasporangiaceae</taxon>
        <taxon>Intrasporangium</taxon>
    </lineage>
</organism>
<accession>A0ABT5GEJ8</accession>
<gene>
    <name evidence="2" type="ORF">OO014_05315</name>
</gene>
<dbReference type="GO" id="GO:0016787">
    <property type="term" value="F:hydrolase activity"/>
    <property type="evidence" value="ECO:0007669"/>
    <property type="project" value="UniProtKB-KW"/>
</dbReference>
<dbReference type="InterPro" id="IPR007404">
    <property type="entry name" value="YdjM-like"/>
</dbReference>
<proteinExistence type="predicted"/>
<protein>
    <submittedName>
        <fullName evidence="2">Metal-dependent hydrolase</fullName>
    </submittedName>
</protein>
<keyword evidence="3" id="KW-1185">Reference proteome</keyword>
<feature type="transmembrane region" description="Helical" evidence="1">
    <location>
        <begin position="204"/>
        <end position="225"/>
    </location>
</feature>
<comment type="caution">
    <text evidence="2">The sequence shown here is derived from an EMBL/GenBank/DDBJ whole genome shotgun (WGS) entry which is preliminary data.</text>
</comment>
<keyword evidence="1" id="KW-0472">Membrane</keyword>
<dbReference type="PANTHER" id="PTHR35531">
    <property type="entry name" value="INNER MEMBRANE PROTEIN YBCI-RELATED"/>
    <property type="match status" value="1"/>
</dbReference>
<name>A0ABT5GEJ8_9MICO</name>
<dbReference type="Pfam" id="PF04307">
    <property type="entry name" value="YdjM"/>
    <property type="match status" value="2"/>
</dbReference>
<keyword evidence="1" id="KW-1133">Transmembrane helix</keyword>
<dbReference type="EMBL" id="JAPFQL010000015">
    <property type="protein sequence ID" value="MDC5696667.1"/>
    <property type="molecule type" value="Genomic_DNA"/>
</dbReference>
<evidence type="ECO:0000313" key="2">
    <source>
        <dbReference type="EMBL" id="MDC5696667.1"/>
    </source>
</evidence>
<feature type="transmembrane region" description="Helical" evidence="1">
    <location>
        <begin position="160"/>
        <end position="183"/>
    </location>
</feature>
<keyword evidence="2" id="KW-0378">Hydrolase</keyword>
<reference evidence="2 3" key="1">
    <citation type="submission" date="2022-11" db="EMBL/GenBank/DDBJ databases">
        <title>Anaerobic phenanthrene biodegradation by a DNRA strain PheN6.</title>
        <authorList>
            <person name="Zhang Z."/>
        </authorList>
    </citation>
    <scope>NUCLEOTIDE SEQUENCE [LARGE SCALE GENOMIC DNA]</scope>
    <source>
        <strain evidence="2 3">PheN6</strain>
    </source>
</reference>
<dbReference type="PANTHER" id="PTHR35531:SF1">
    <property type="entry name" value="INNER MEMBRANE PROTEIN YBCI-RELATED"/>
    <property type="match status" value="1"/>
</dbReference>
<dbReference type="Proteomes" id="UP001150259">
    <property type="component" value="Unassembled WGS sequence"/>
</dbReference>
<feature type="transmembrane region" description="Helical" evidence="1">
    <location>
        <begin position="130"/>
        <end position="148"/>
    </location>
</feature>